<protein>
    <submittedName>
        <fullName evidence="1">Type I secretion C-terminal target domain-containing protein</fullName>
    </submittedName>
</protein>
<reference evidence="1 2" key="1">
    <citation type="journal article" date="2024" name="Proc. Natl. Acad. Sci. U.S.A.">
        <title>The evolutionary genomics of adaptation to stress in wild rhizobium bacteria.</title>
        <authorList>
            <person name="Kehlet-Delgado H."/>
            <person name="Montoya A.P."/>
            <person name="Jensen K.T."/>
            <person name="Wendlandt C.E."/>
            <person name="Dexheimer C."/>
            <person name="Roberts M."/>
            <person name="Torres Martinez L."/>
            <person name="Friesen M.L."/>
            <person name="Griffitts J.S."/>
            <person name="Porter S.S."/>
        </authorList>
    </citation>
    <scope>NUCLEOTIDE SEQUENCE [LARGE SCALE GENOMIC DNA]</scope>
    <source>
        <strain evidence="1 2">M0468</strain>
    </source>
</reference>
<keyword evidence="2" id="KW-1185">Reference proteome</keyword>
<feature type="non-terminal residue" evidence="1">
    <location>
        <position position="1"/>
    </location>
</feature>
<comment type="caution">
    <text evidence="1">The sequence shown here is derived from an EMBL/GenBank/DDBJ whole genome shotgun (WGS) entry which is preliminary data.</text>
</comment>
<gene>
    <name evidence="1" type="ORF">NKI81_00005</name>
</gene>
<accession>A0ACC6ST85</accession>
<sequence length="891" mass="89861">SFTYKVTDANGNTSTGTITVNIVDDVPTAVANSGNVAEGALLTVTAAAGVLANDVAGADGFAAGGGVVGARAAGGDTTTAVTTGTGTDIAGLHGTLHLNADGSYTYQSTANNITSNATDVFVYTIKDGDGDLSTTTLTINVADATIVAPADNDVTVYESALDLNKDGADLAAGTVTGSLPNTTAETDTSNQLNGSGGVGTLHYQLVSGGNAATAGTYGTIQVNDDGSYVYTLTKPFDTSPDANNGNNTETAESFTYKVTDANGNTSTGTITVNIVDDVPTLGTVQSQQASTDTSQAPAVGTLHFVAGADGAGATMTITANTTGITSAGHNLITEQSGNVLTAYADNNNNGTHDAGDTAVFTITVNPSAGTSGQYTFDLLAPLDGTVSNVSVASSGAFGSGPSNSIVVTAGGQNVVMVTGWAPTDAGGSFTSPHETAWLAGGMPSLSQTSNVNGSSAGWGLGNNNFDKGEFMRFDFGTPDDYDAGGPYTPPAITLANVSYAKFSFDAVTASDKIEFVAHYTNGSTGSFTPPTGATLLTITSPVGTQIAWVDVYESSGKTKLNLTDVGVTSTTVDHTIPVTLQLTDGDGDSTGTANFTVHVAAGLTPFALAAPVVLDLNHDGIHTTDLTHSTVSYDYNSDGVASKTAWVDQHDGILAVDLNGDGKVTNGSEFVFTQQAPGAATDLAALEQLYDTNHDGKLTAADHDFAKFGVWQDANGNGVADSGEFKSLAALGIVEIGLESNNQHSVSADGSVVTDGEASFTTADGVTGAVADIGFGNFDSAGSGGTSTIAGTSGADTFKIDNLNIKDLIADYHGAEGDKIDLTALFDKAPAGNIADYVHYNSATSTVSVDTSGSGNAANFVDVAVLQNAPAAGTINILYDDATHTQQHVTI</sequence>
<dbReference type="Proteomes" id="UP001480082">
    <property type="component" value="Unassembled WGS sequence"/>
</dbReference>
<proteinExistence type="predicted"/>
<evidence type="ECO:0000313" key="1">
    <source>
        <dbReference type="EMBL" id="MER9282350.1"/>
    </source>
</evidence>
<organism evidence="1 2">
    <name type="scientific">Mesorhizobium australicum</name>
    <dbReference type="NCBI Taxonomy" id="536018"/>
    <lineage>
        <taxon>Bacteria</taxon>
        <taxon>Pseudomonadati</taxon>
        <taxon>Pseudomonadota</taxon>
        <taxon>Alphaproteobacteria</taxon>
        <taxon>Hyphomicrobiales</taxon>
        <taxon>Phyllobacteriaceae</taxon>
        <taxon>Mesorhizobium</taxon>
    </lineage>
</organism>
<evidence type="ECO:0000313" key="2">
    <source>
        <dbReference type="Proteomes" id="UP001480082"/>
    </source>
</evidence>
<dbReference type="EMBL" id="JAMYRI010000001">
    <property type="protein sequence ID" value="MER9282350.1"/>
    <property type="molecule type" value="Genomic_DNA"/>
</dbReference>
<name>A0ACC6ST85_9HYPH</name>